<feature type="compositionally biased region" description="Polar residues" evidence="15">
    <location>
        <begin position="261"/>
        <end position="278"/>
    </location>
</feature>
<keyword evidence="13" id="KW-0234">DNA repair</keyword>
<evidence type="ECO:0000259" key="16">
    <source>
        <dbReference type="PROSITE" id="PS51140"/>
    </source>
</evidence>
<dbReference type="GO" id="GO:0005737">
    <property type="term" value="C:cytoplasm"/>
    <property type="evidence" value="ECO:0007669"/>
    <property type="project" value="UniProtKB-SubCell"/>
</dbReference>
<evidence type="ECO:0000256" key="6">
    <source>
        <dbReference type="ARBA" id="ARBA00022454"/>
    </source>
</evidence>
<evidence type="ECO:0000256" key="2">
    <source>
        <dbReference type="ARBA" id="ARBA00004496"/>
    </source>
</evidence>
<dbReference type="Pfam" id="PF02845">
    <property type="entry name" value="CUE"/>
    <property type="match status" value="1"/>
</dbReference>
<evidence type="ECO:0000313" key="18">
    <source>
        <dbReference type="Proteomes" id="UP000014254"/>
    </source>
</evidence>
<accession>S2J5P8</accession>
<feature type="compositionally biased region" description="Polar residues" evidence="15">
    <location>
        <begin position="132"/>
        <end position="155"/>
    </location>
</feature>
<dbReference type="VEuPathDB" id="FungiDB:HMPREF1544_07807"/>
<feature type="compositionally biased region" description="Low complexity" evidence="15">
    <location>
        <begin position="182"/>
        <end position="221"/>
    </location>
</feature>
<feature type="compositionally biased region" description="Low complexity" evidence="15">
    <location>
        <begin position="741"/>
        <end position="775"/>
    </location>
</feature>
<evidence type="ECO:0000256" key="4">
    <source>
        <dbReference type="ARBA" id="ARBA00005491"/>
    </source>
</evidence>
<keyword evidence="6" id="KW-0158">Chromosome</keyword>
<feature type="compositionally biased region" description="Low complexity" evidence="15">
    <location>
        <begin position="245"/>
        <end position="258"/>
    </location>
</feature>
<proteinExistence type="inferred from homology"/>
<dbReference type="Proteomes" id="UP000014254">
    <property type="component" value="Unassembled WGS sequence"/>
</dbReference>
<evidence type="ECO:0000256" key="12">
    <source>
        <dbReference type="ARBA" id="ARBA00023125"/>
    </source>
</evidence>
<evidence type="ECO:0000256" key="1">
    <source>
        <dbReference type="ARBA" id="ARBA00004123"/>
    </source>
</evidence>
<dbReference type="InParanoid" id="S2J5P8"/>
<evidence type="ECO:0000256" key="10">
    <source>
        <dbReference type="ARBA" id="ARBA00022843"/>
    </source>
</evidence>
<feature type="compositionally biased region" description="Low complexity" evidence="15">
    <location>
        <begin position="420"/>
        <end position="454"/>
    </location>
</feature>
<feature type="region of interest" description="Disordered" evidence="15">
    <location>
        <begin position="1"/>
        <end position="24"/>
    </location>
</feature>
<dbReference type="InterPro" id="IPR003892">
    <property type="entry name" value="CUE"/>
</dbReference>
<feature type="compositionally biased region" description="Polar residues" evidence="15">
    <location>
        <begin position="350"/>
        <end position="361"/>
    </location>
</feature>
<evidence type="ECO:0000256" key="13">
    <source>
        <dbReference type="ARBA" id="ARBA00023204"/>
    </source>
</evidence>
<feature type="compositionally biased region" description="Polar residues" evidence="15">
    <location>
        <begin position="162"/>
        <end position="174"/>
    </location>
</feature>
<evidence type="ECO:0000256" key="14">
    <source>
        <dbReference type="ARBA" id="ARBA00023242"/>
    </source>
</evidence>
<feature type="region of interest" description="Disordered" evidence="15">
    <location>
        <begin position="708"/>
        <end position="820"/>
    </location>
</feature>
<keyword evidence="14" id="KW-0539">Nucleus</keyword>
<feature type="compositionally biased region" description="Polar residues" evidence="15">
    <location>
        <begin position="97"/>
        <end position="108"/>
    </location>
</feature>
<feature type="domain" description="CUE" evidence="16">
    <location>
        <begin position="30"/>
        <end position="73"/>
    </location>
</feature>
<keyword evidence="10" id="KW-0832">Ubl conjugation</keyword>
<keyword evidence="11" id="KW-0779">Telomere</keyword>
<dbReference type="OrthoDB" id="5396806at2759"/>
<feature type="region of interest" description="Disordered" evidence="15">
    <location>
        <begin position="642"/>
        <end position="674"/>
    </location>
</feature>
<dbReference type="STRING" id="1220926.S2J5P8"/>
<dbReference type="PROSITE" id="PS51140">
    <property type="entry name" value="CUE"/>
    <property type="match status" value="1"/>
</dbReference>
<dbReference type="GO" id="GO:0005634">
    <property type="term" value="C:nucleus"/>
    <property type="evidence" value="ECO:0007669"/>
    <property type="project" value="UniProtKB-SubCell"/>
</dbReference>
<evidence type="ECO:0000256" key="11">
    <source>
        <dbReference type="ARBA" id="ARBA00022895"/>
    </source>
</evidence>
<dbReference type="GO" id="GO:0043130">
    <property type="term" value="F:ubiquitin binding"/>
    <property type="evidence" value="ECO:0007669"/>
    <property type="project" value="InterPro"/>
</dbReference>
<evidence type="ECO:0000256" key="8">
    <source>
        <dbReference type="ARBA" id="ARBA00022763"/>
    </source>
</evidence>
<dbReference type="OMA" id="MYQNQFP"/>
<evidence type="ECO:0000256" key="3">
    <source>
        <dbReference type="ARBA" id="ARBA00004574"/>
    </source>
</evidence>
<gene>
    <name evidence="17" type="ORF">HMPREF1544_07807</name>
</gene>
<feature type="compositionally biased region" description="Low complexity" evidence="15">
    <location>
        <begin position="643"/>
        <end position="674"/>
    </location>
</feature>
<protein>
    <recommendedName>
        <fullName evidence="5">RNA polymerase II degradation factor 1</fullName>
    </recommendedName>
</protein>
<feature type="compositionally biased region" description="Low complexity" evidence="15">
    <location>
        <begin position="298"/>
        <end position="323"/>
    </location>
</feature>
<dbReference type="GO" id="GO:0003677">
    <property type="term" value="F:DNA binding"/>
    <property type="evidence" value="ECO:0007669"/>
    <property type="project" value="UniProtKB-KW"/>
</dbReference>
<dbReference type="GO" id="GO:0000781">
    <property type="term" value="C:chromosome, telomeric region"/>
    <property type="evidence" value="ECO:0007669"/>
    <property type="project" value="UniProtKB-SubCell"/>
</dbReference>
<keyword evidence="12" id="KW-0238">DNA-binding</keyword>
<dbReference type="CDD" id="cd14368">
    <property type="entry name" value="CUE_DEF1_like"/>
    <property type="match status" value="1"/>
</dbReference>
<evidence type="ECO:0000313" key="17">
    <source>
        <dbReference type="EMBL" id="EPB85436.1"/>
    </source>
</evidence>
<feature type="region of interest" description="Disordered" evidence="15">
    <location>
        <begin position="76"/>
        <end position="366"/>
    </location>
</feature>
<dbReference type="GO" id="GO:0006281">
    <property type="term" value="P:DNA repair"/>
    <property type="evidence" value="ECO:0007669"/>
    <property type="project" value="UniProtKB-KW"/>
</dbReference>
<feature type="compositionally biased region" description="Low complexity" evidence="15">
    <location>
        <begin position="790"/>
        <end position="820"/>
    </location>
</feature>
<evidence type="ECO:0000256" key="9">
    <source>
        <dbReference type="ARBA" id="ARBA00022786"/>
    </source>
</evidence>
<evidence type="ECO:0000256" key="5">
    <source>
        <dbReference type="ARBA" id="ARBA00020536"/>
    </source>
</evidence>
<feature type="compositionally biased region" description="Low complexity" evidence="15">
    <location>
        <begin position="719"/>
        <end position="734"/>
    </location>
</feature>
<evidence type="ECO:0000256" key="7">
    <source>
        <dbReference type="ARBA" id="ARBA00022490"/>
    </source>
</evidence>
<keyword evidence="7" id="KW-0963">Cytoplasm</keyword>
<keyword evidence="8" id="KW-0227">DNA damage</keyword>
<dbReference type="AlphaFoldDB" id="S2J5P8"/>
<evidence type="ECO:0000256" key="15">
    <source>
        <dbReference type="SAM" id="MobiDB-lite"/>
    </source>
</evidence>
<organism evidence="17 18">
    <name type="scientific">Mucor circinelloides f. circinelloides (strain 1006PhL)</name>
    <name type="common">Mucormycosis agent</name>
    <name type="synonym">Calyptromyces circinelloides</name>
    <dbReference type="NCBI Taxonomy" id="1220926"/>
    <lineage>
        <taxon>Eukaryota</taxon>
        <taxon>Fungi</taxon>
        <taxon>Fungi incertae sedis</taxon>
        <taxon>Mucoromycota</taxon>
        <taxon>Mucoromycotina</taxon>
        <taxon>Mucoromycetes</taxon>
        <taxon>Mucorales</taxon>
        <taxon>Mucorineae</taxon>
        <taxon>Mucoraceae</taxon>
        <taxon>Mucor</taxon>
    </lineage>
</organism>
<keyword evidence="18" id="KW-1185">Reference proteome</keyword>
<feature type="region of interest" description="Disordered" evidence="15">
    <location>
        <begin position="468"/>
        <end position="508"/>
    </location>
</feature>
<feature type="compositionally biased region" description="Low complexity" evidence="15">
    <location>
        <begin position="468"/>
        <end position="507"/>
    </location>
</feature>
<feature type="compositionally biased region" description="Basic and acidic residues" evidence="15">
    <location>
        <begin position="330"/>
        <end position="346"/>
    </location>
</feature>
<comment type="similarity">
    <text evidence="4">Belongs to the DEF1 family.</text>
</comment>
<name>S2J5P8_MUCC1</name>
<sequence>MTSHETRSSHTTRNKGSASDQNDLKKLKSKYSAKLPTLKVLFSDWSDDDLLFVLEEANGDLDLTIDRISEGHANQWGEVKTKKSKKEAQKAKAATTGVSPHQQQSTITPYRDSKITQQRTYNDRAPRPGKAPSNTRTRTPKTNHVQPVSWDSQPKANHHEVTSGSWASIASSKQQQDDNNDDGWNNSNSNNNDSSSSATAAATTAATDDWAPAPTTSTNDDNANDDQPKTWASLLKSKPKVEEPVSTSNETNNVSNESDALASTSDAWNAPTTSSTSGWDAPNEPAVDEWSTPAHESTPVTDATVPATTTTTTTTTATNTTNAEEQEEPLDNKEQVEAEGSEKQDESAAVNASTTESNTISGRLLNQEEPVVLPTNSSAAISSLDVKFGSLNVDDEPAVEETVKETTVAVAVVEESVAQTNAVPETTTTTTATTTSAPTASTATPTATNAAPANINNDAFGQASYLKQQQEPAYQQPAAAVPQQQQQQQQPQIPQQHQIPQQQQQQQFGMDHLTSAYSSYLPNQPPTGVSGFGMNPMGNLPDYGIYGTEAQRAAAMGYYDPTAFSHSPSVTSASAYQSRDKYSQDAGLHGQSGQNQNIPQQQMYPTNLPYYQYYYMPNQFNAYQQSAYGQPFMNKSMYPNMYQQQQQQPGKPSATSAATGASASPYGSAASPYGQQSQLYNHQYDDLQQLGMGLNDYQKSMYGNTAQPQLQGFLGGLNGQQQQPQQQSSQGQNQKSEIRSTANATATTPQQQQQAPQQVPQTQQPQQPQQQPYAAGANYFGQPQMFSYGQYPQQHHQFQQQMPPQQQSQQPTRQQQYWNQ</sequence>
<keyword evidence="9" id="KW-0833">Ubl conjugation pathway</keyword>
<dbReference type="eggNOG" id="ENOG502S359">
    <property type="taxonomic scope" value="Eukaryota"/>
</dbReference>
<dbReference type="InterPro" id="IPR041803">
    <property type="entry name" value="DEF1_CUE"/>
</dbReference>
<reference evidence="18" key="1">
    <citation type="submission" date="2013-05" db="EMBL/GenBank/DDBJ databases">
        <title>The Genome sequence of Mucor circinelloides f. circinelloides 1006PhL.</title>
        <authorList>
            <consortium name="The Broad Institute Genomics Platform"/>
            <person name="Cuomo C."/>
            <person name="Earl A."/>
            <person name="Findley K."/>
            <person name="Lee S.C."/>
            <person name="Walker B."/>
            <person name="Young S."/>
            <person name="Zeng Q."/>
            <person name="Gargeya S."/>
            <person name="Fitzgerald M."/>
            <person name="Haas B."/>
            <person name="Abouelleil A."/>
            <person name="Allen A.W."/>
            <person name="Alvarado L."/>
            <person name="Arachchi H.M."/>
            <person name="Berlin A.M."/>
            <person name="Chapman S.B."/>
            <person name="Gainer-Dewar J."/>
            <person name="Goldberg J."/>
            <person name="Griggs A."/>
            <person name="Gujja S."/>
            <person name="Hansen M."/>
            <person name="Howarth C."/>
            <person name="Imamovic A."/>
            <person name="Ireland A."/>
            <person name="Larimer J."/>
            <person name="McCowan C."/>
            <person name="Murphy C."/>
            <person name="Pearson M."/>
            <person name="Poon T.W."/>
            <person name="Priest M."/>
            <person name="Roberts A."/>
            <person name="Saif S."/>
            <person name="Shea T."/>
            <person name="Sisk P."/>
            <person name="Sykes S."/>
            <person name="Wortman J."/>
            <person name="Nusbaum C."/>
            <person name="Birren B."/>
        </authorList>
    </citation>
    <scope>NUCLEOTIDE SEQUENCE [LARGE SCALE GENOMIC DNA]</scope>
    <source>
        <strain evidence="18">1006PhL</strain>
    </source>
</reference>
<feature type="region of interest" description="Disordered" evidence="15">
    <location>
        <begin position="420"/>
        <end position="455"/>
    </location>
</feature>
<comment type="subcellular location">
    <subcellularLocation>
        <location evidence="3">Chromosome</location>
        <location evidence="3">Telomere</location>
    </subcellularLocation>
    <subcellularLocation>
        <location evidence="2">Cytoplasm</location>
    </subcellularLocation>
    <subcellularLocation>
        <location evidence="1">Nucleus</location>
    </subcellularLocation>
</comment>
<dbReference type="EMBL" id="KE124012">
    <property type="protein sequence ID" value="EPB85436.1"/>
    <property type="molecule type" value="Genomic_DNA"/>
</dbReference>